<dbReference type="GO" id="GO:0016805">
    <property type="term" value="F:dipeptidase activity"/>
    <property type="evidence" value="ECO:0007669"/>
    <property type="project" value="TreeGrafter"/>
</dbReference>
<keyword evidence="2" id="KW-0732">Signal</keyword>
<dbReference type="Pfam" id="PF01546">
    <property type="entry name" value="Peptidase_M20"/>
    <property type="match status" value="1"/>
</dbReference>
<evidence type="ECO:0000259" key="3">
    <source>
        <dbReference type="Pfam" id="PF07687"/>
    </source>
</evidence>
<feature type="chain" id="PRO_5032824205" evidence="2">
    <location>
        <begin position="22"/>
        <end position="477"/>
    </location>
</feature>
<accession>A0A841ENB0</accession>
<protein>
    <submittedName>
        <fullName evidence="4">Aminobenzoyl-glutamate utilization protein B</fullName>
    </submittedName>
</protein>
<dbReference type="SUPFAM" id="SSF53187">
    <property type="entry name" value="Zn-dependent exopeptidases"/>
    <property type="match status" value="1"/>
</dbReference>
<dbReference type="InterPro" id="IPR017439">
    <property type="entry name" value="Amidohydrolase"/>
</dbReference>
<dbReference type="GO" id="GO:0071713">
    <property type="term" value="F:para-aminobenzoyl-glutamate hydrolase activity"/>
    <property type="evidence" value="ECO:0007669"/>
    <property type="project" value="TreeGrafter"/>
</dbReference>
<keyword evidence="5" id="KW-1185">Reference proteome</keyword>
<proteinExistence type="predicted"/>
<keyword evidence="1" id="KW-0378">Hydrolase</keyword>
<comment type="caution">
    <text evidence="4">The sequence shown here is derived from an EMBL/GenBank/DDBJ whole genome shotgun (WGS) entry which is preliminary data.</text>
</comment>
<dbReference type="EMBL" id="JACHKT010000004">
    <property type="protein sequence ID" value="MBB6002218.1"/>
    <property type="molecule type" value="Genomic_DNA"/>
</dbReference>
<evidence type="ECO:0000313" key="5">
    <source>
        <dbReference type="Proteomes" id="UP000524404"/>
    </source>
</evidence>
<organism evidence="4 5">
    <name type="scientific">Arcicella rosea</name>
    <dbReference type="NCBI Taxonomy" id="502909"/>
    <lineage>
        <taxon>Bacteria</taxon>
        <taxon>Pseudomonadati</taxon>
        <taxon>Bacteroidota</taxon>
        <taxon>Cytophagia</taxon>
        <taxon>Cytophagales</taxon>
        <taxon>Flectobacillaceae</taxon>
        <taxon>Arcicella</taxon>
    </lineage>
</organism>
<feature type="domain" description="Peptidase M20 dimerisation" evidence="3">
    <location>
        <begin position="208"/>
        <end position="299"/>
    </location>
</feature>
<dbReference type="PANTHER" id="PTHR30575">
    <property type="entry name" value="PEPTIDASE M20"/>
    <property type="match status" value="1"/>
</dbReference>
<dbReference type="PIRSF" id="PIRSF037227">
    <property type="entry name" value="Aminobenzoyl-glu_utiliz_pB"/>
    <property type="match status" value="1"/>
</dbReference>
<dbReference type="InterPro" id="IPR036264">
    <property type="entry name" value="Bact_exopeptidase_dim_dom"/>
</dbReference>
<dbReference type="GO" id="GO:0005737">
    <property type="term" value="C:cytoplasm"/>
    <property type="evidence" value="ECO:0007669"/>
    <property type="project" value="TreeGrafter"/>
</dbReference>
<dbReference type="NCBIfam" id="TIGR01891">
    <property type="entry name" value="amidohydrolases"/>
    <property type="match status" value="1"/>
</dbReference>
<dbReference type="SUPFAM" id="SSF55031">
    <property type="entry name" value="Bacterial exopeptidase dimerisation domain"/>
    <property type="match status" value="1"/>
</dbReference>
<dbReference type="Gene3D" id="3.40.630.10">
    <property type="entry name" value="Zn peptidases"/>
    <property type="match status" value="1"/>
</dbReference>
<sequence>MKKSLLLLVALCVFMGRLGFAQQEIVNELNQKYAKYTAISDKIWQLAEPGYLEEKTSELLISELTNAGFEVQRGVGEMKTAFVATYGSGYPTIGILAEMDALPGLSQEAVPYRKAKYVNAYGHGCGHNLFGVGSVAAAIATKNWMEKAKIKGTIRLIGTPAEEGAGGGKTYLVKEGVFKDIDAVLHWHPGDNNNASPNSSLAYRVANFSFSGLAAHASASPEKGRSALDAVEAMNYMVNLMREHISPETRIHYVIKNGGLTSNIVPDYAMVEYTIRNPTAQGLEEIWKRLMKTAEAAALGTETKMSYEILAGLYNLLPNDILAKEMQKSLEKVGGVKYTPEETAFAEKIRLTVNSQSLAPLTEAQTVKPYTSGLAFPASTDVGDVSWVTPTAGLSTATWVTGVPAHSWQAVACNGMSIGHKGMMNAAQTIAQTAQNLFKDTKLIEQSKEELYQRRGTKVFEYKSLAGDRKPPLDYRK</sequence>
<dbReference type="GO" id="GO:0046657">
    <property type="term" value="P:folic acid catabolic process"/>
    <property type="evidence" value="ECO:0007669"/>
    <property type="project" value="TreeGrafter"/>
</dbReference>
<dbReference type="AlphaFoldDB" id="A0A841ENB0"/>
<dbReference type="Proteomes" id="UP000524404">
    <property type="component" value="Unassembled WGS sequence"/>
</dbReference>
<name>A0A841ENB0_9BACT</name>
<dbReference type="Gene3D" id="3.30.70.360">
    <property type="match status" value="1"/>
</dbReference>
<reference evidence="4 5" key="1">
    <citation type="submission" date="2020-08" db="EMBL/GenBank/DDBJ databases">
        <title>Functional genomics of gut bacteria from endangered species of beetles.</title>
        <authorList>
            <person name="Carlos-Shanley C."/>
        </authorList>
    </citation>
    <scope>NUCLEOTIDE SEQUENCE [LARGE SCALE GENOMIC DNA]</scope>
    <source>
        <strain evidence="4 5">S00070</strain>
    </source>
</reference>
<dbReference type="InterPro" id="IPR052030">
    <property type="entry name" value="Peptidase_M20/M20A_hydrolases"/>
</dbReference>
<dbReference type="InterPro" id="IPR011650">
    <property type="entry name" value="Peptidase_M20_dimer"/>
</dbReference>
<dbReference type="PANTHER" id="PTHR30575:SF0">
    <property type="entry name" value="XAA-ARG DIPEPTIDASE"/>
    <property type="match status" value="1"/>
</dbReference>
<gene>
    <name evidence="4" type="ORF">HNP25_000868</name>
</gene>
<dbReference type="RefSeq" id="WP_184130813.1">
    <property type="nucleotide sequence ID" value="NZ_JACHKT010000004.1"/>
</dbReference>
<dbReference type="InterPro" id="IPR002933">
    <property type="entry name" value="Peptidase_M20"/>
</dbReference>
<dbReference type="FunFam" id="3.30.70.360:FF:000004">
    <property type="entry name" value="Peptidase M20 domain-containing protein 2"/>
    <property type="match status" value="1"/>
</dbReference>
<evidence type="ECO:0000256" key="2">
    <source>
        <dbReference type="SAM" id="SignalP"/>
    </source>
</evidence>
<dbReference type="InterPro" id="IPR017145">
    <property type="entry name" value="Aminobenzoyl-glu_utiliz_pB"/>
</dbReference>
<feature type="signal peptide" evidence="2">
    <location>
        <begin position="1"/>
        <end position="21"/>
    </location>
</feature>
<evidence type="ECO:0000313" key="4">
    <source>
        <dbReference type="EMBL" id="MBB6002218.1"/>
    </source>
</evidence>
<evidence type="ECO:0000256" key="1">
    <source>
        <dbReference type="ARBA" id="ARBA00022801"/>
    </source>
</evidence>
<dbReference type="Pfam" id="PF07687">
    <property type="entry name" value="M20_dimer"/>
    <property type="match status" value="1"/>
</dbReference>